<accession>A0A2S9YDZ3</accession>
<comment type="caution">
    <text evidence="1">The sequence shown here is derived from an EMBL/GenBank/DDBJ whole genome shotgun (WGS) entry which is preliminary data.</text>
</comment>
<organism evidence="1 2">
    <name type="scientific">Enhygromyxa salina</name>
    <dbReference type="NCBI Taxonomy" id="215803"/>
    <lineage>
        <taxon>Bacteria</taxon>
        <taxon>Pseudomonadati</taxon>
        <taxon>Myxococcota</taxon>
        <taxon>Polyangia</taxon>
        <taxon>Nannocystales</taxon>
        <taxon>Nannocystaceae</taxon>
        <taxon>Enhygromyxa</taxon>
    </lineage>
</organism>
<evidence type="ECO:0000313" key="1">
    <source>
        <dbReference type="EMBL" id="PRQ03338.1"/>
    </source>
</evidence>
<protein>
    <submittedName>
        <fullName evidence="1">Uncharacterized protein</fullName>
    </submittedName>
</protein>
<reference evidence="1 2" key="1">
    <citation type="submission" date="2018-03" db="EMBL/GenBank/DDBJ databases">
        <title>Draft Genome Sequences of the Obligatory Marine Myxobacteria Enhygromyxa salina SWB005.</title>
        <authorList>
            <person name="Poehlein A."/>
            <person name="Moghaddam J.A."/>
            <person name="Harms H."/>
            <person name="Alanjari M."/>
            <person name="Koenig G.M."/>
            <person name="Daniel R."/>
            <person name="Schaeberle T.F."/>
        </authorList>
    </citation>
    <scope>NUCLEOTIDE SEQUENCE [LARGE SCALE GENOMIC DNA]</scope>
    <source>
        <strain evidence="1 2">SWB005</strain>
    </source>
</reference>
<name>A0A2S9YDZ3_9BACT</name>
<sequence>MSKVRLTGLDAQDPLAYLAALGCLLAVSDRSRKAGRAAPRMSFEFGAAVVPSLEGEFEDQEELLNMLAADLDALAGRGEEPRDPFLTFTYPDGGGKQVQDLKPPPEQFRAFALKLIEAGLPTERRTLDWAAATLTDVATDHSGNGKPFALHFTAGQQRFLTVALELLDGAGTTPAKRAVDREDLRLAVFGPWPNDRELKVFSWSPTQDRAYALRAVDPSSDKKLGTPGADWLALRGIGLLSSAPQGKAIVTSGVHGRWKTASFSYPAWSEALDEDGARMLLRHPAMRDLERDGEAPRGALRTLPRGVEVLSCRISRSDQGGYGAFSRPSRRAPGG</sequence>
<dbReference type="OrthoDB" id="4750310at2"/>
<evidence type="ECO:0000313" key="2">
    <source>
        <dbReference type="Proteomes" id="UP000237968"/>
    </source>
</evidence>
<dbReference type="AlphaFoldDB" id="A0A2S9YDZ3"/>
<dbReference type="EMBL" id="PVNK01000093">
    <property type="protein sequence ID" value="PRQ03338.1"/>
    <property type="molecule type" value="Genomic_DNA"/>
</dbReference>
<proteinExistence type="predicted"/>
<dbReference type="RefSeq" id="WP_106391145.1">
    <property type="nucleotide sequence ID" value="NZ_PVNK01000093.1"/>
</dbReference>
<keyword evidence="2" id="KW-1185">Reference proteome</keyword>
<gene>
    <name evidence="1" type="ORF">ENSA5_16920</name>
</gene>
<dbReference type="Proteomes" id="UP000237968">
    <property type="component" value="Unassembled WGS sequence"/>
</dbReference>